<protein>
    <recommendedName>
        <fullName evidence="1">Transposase MuDR plant domain-containing protein</fullName>
    </recommendedName>
</protein>
<feature type="domain" description="Transposase MuDR plant" evidence="1">
    <location>
        <begin position="2"/>
        <end position="61"/>
    </location>
</feature>
<proteinExistence type="predicted"/>
<evidence type="ECO:0000313" key="3">
    <source>
        <dbReference type="Proteomes" id="UP001157418"/>
    </source>
</evidence>
<gene>
    <name evidence="2" type="ORF">LVIROSA_LOCUS16962</name>
</gene>
<organism evidence="2 3">
    <name type="scientific">Lactuca virosa</name>
    <dbReference type="NCBI Taxonomy" id="75947"/>
    <lineage>
        <taxon>Eukaryota</taxon>
        <taxon>Viridiplantae</taxon>
        <taxon>Streptophyta</taxon>
        <taxon>Embryophyta</taxon>
        <taxon>Tracheophyta</taxon>
        <taxon>Spermatophyta</taxon>
        <taxon>Magnoliopsida</taxon>
        <taxon>eudicotyledons</taxon>
        <taxon>Gunneridae</taxon>
        <taxon>Pentapetalae</taxon>
        <taxon>asterids</taxon>
        <taxon>campanulids</taxon>
        <taxon>Asterales</taxon>
        <taxon>Asteraceae</taxon>
        <taxon>Cichorioideae</taxon>
        <taxon>Cichorieae</taxon>
        <taxon>Lactucinae</taxon>
        <taxon>Lactuca</taxon>
    </lineage>
</organism>
<sequence length="224" mass="25336">MKVNSEFPSVIAFRRALHYALTNEFEYDIEKSDLTRLTTCCGDKKCKRRIHAFLTQDGVTFENFVETHSCTRSNKCGNKHDTQGWIADLVTDKTANDFSLFSVGNFRPPLLHMKPLATVAPSLPFSSNSAAGNIFKATSSSTKQNQHEGLLDAETCNCDCFHLPFVTRNSDRFHQIHLQILTPTGTYARMLFTFPATRISPDSFFWRQEFHQICLIGGVVEEGE</sequence>
<evidence type="ECO:0000259" key="1">
    <source>
        <dbReference type="Pfam" id="PF03108"/>
    </source>
</evidence>
<name>A0AAU9MUR8_9ASTR</name>
<dbReference type="InterPro" id="IPR004332">
    <property type="entry name" value="Transposase_MuDR"/>
</dbReference>
<accession>A0AAU9MUR8</accession>
<reference evidence="2 3" key="1">
    <citation type="submission" date="2022-01" db="EMBL/GenBank/DDBJ databases">
        <authorList>
            <person name="Xiong W."/>
            <person name="Schranz E."/>
        </authorList>
    </citation>
    <scope>NUCLEOTIDE SEQUENCE [LARGE SCALE GENOMIC DNA]</scope>
</reference>
<keyword evidence="3" id="KW-1185">Reference proteome</keyword>
<dbReference type="AlphaFoldDB" id="A0AAU9MUR8"/>
<comment type="caution">
    <text evidence="2">The sequence shown here is derived from an EMBL/GenBank/DDBJ whole genome shotgun (WGS) entry which is preliminary data.</text>
</comment>
<evidence type="ECO:0000313" key="2">
    <source>
        <dbReference type="EMBL" id="CAH1430160.1"/>
    </source>
</evidence>
<dbReference type="EMBL" id="CAKMRJ010003334">
    <property type="protein sequence ID" value="CAH1430160.1"/>
    <property type="molecule type" value="Genomic_DNA"/>
</dbReference>
<dbReference type="Proteomes" id="UP001157418">
    <property type="component" value="Unassembled WGS sequence"/>
</dbReference>
<dbReference type="Pfam" id="PF03108">
    <property type="entry name" value="DBD_Tnp_Mut"/>
    <property type="match status" value="1"/>
</dbReference>